<dbReference type="AlphaFoldDB" id="A0A455AHQ5"/>
<dbReference type="PROSITE" id="PS01359">
    <property type="entry name" value="ZF_PHD_1"/>
    <property type="match status" value="1"/>
</dbReference>
<evidence type="ECO:0000256" key="17">
    <source>
        <dbReference type="ARBA" id="ARBA00079981"/>
    </source>
</evidence>
<evidence type="ECO:0000256" key="10">
    <source>
        <dbReference type="ARBA" id="ARBA00022833"/>
    </source>
</evidence>
<dbReference type="GO" id="GO:0003682">
    <property type="term" value="F:chromatin binding"/>
    <property type="evidence" value="ECO:0007669"/>
    <property type="project" value="TreeGrafter"/>
</dbReference>
<comment type="similarity">
    <text evidence="3">Belongs to the Polycomblike family.</text>
</comment>
<evidence type="ECO:0000313" key="22">
    <source>
        <dbReference type="RefSeq" id="XP_028335149.1"/>
    </source>
</evidence>
<dbReference type="InterPro" id="IPR019787">
    <property type="entry name" value="Znf_PHD-finger"/>
</dbReference>
<dbReference type="GO" id="GO:0008270">
    <property type="term" value="F:zinc ion binding"/>
    <property type="evidence" value="ECO:0007669"/>
    <property type="project" value="UniProtKB-KW"/>
</dbReference>
<dbReference type="PANTHER" id="PTHR12628:SF11">
    <property type="entry name" value="PHD FINGER PROTEIN 1"/>
    <property type="match status" value="1"/>
</dbReference>
<dbReference type="Pfam" id="PF18104">
    <property type="entry name" value="Tudor_2"/>
    <property type="match status" value="1"/>
</dbReference>
<dbReference type="Proteomes" id="UP000248484">
    <property type="component" value="Chromosome 18"/>
</dbReference>
<keyword evidence="12" id="KW-0805">Transcription regulation</keyword>
<evidence type="ECO:0000256" key="14">
    <source>
        <dbReference type="ARBA" id="ARBA00023212"/>
    </source>
</evidence>
<evidence type="ECO:0000256" key="7">
    <source>
        <dbReference type="ARBA" id="ARBA00022737"/>
    </source>
</evidence>
<keyword evidence="9 18" id="KW-0863">Zinc-finger</keyword>
<keyword evidence="8" id="KW-0227">DNA damage</keyword>
<evidence type="ECO:0000256" key="11">
    <source>
        <dbReference type="ARBA" id="ARBA00022853"/>
    </source>
</evidence>
<dbReference type="InterPro" id="IPR040477">
    <property type="entry name" value="KDM4-like_Tudor"/>
</dbReference>
<dbReference type="SMART" id="SM00249">
    <property type="entry name" value="PHD"/>
    <property type="match status" value="2"/>
</dbReference>
<dbReference type="GO" id="GO:0035098">
    <property type="term" value="C:ESC/E(Z) complex"/>
    <property type="evidence" value="ECO:0007669"/>
    <property type="project" value="UniProtKB-ARBA"/>
</dbReference>
<comment type="subcellular location">
    <subcellularLocation>
        <location evidence="2">Cytoplasm</location>
        <location evidence="2">Cytoskeleton</location>
        <location evidence="2">Microtubule organizing center</location>
        <location evidence="2">Centrosome</location>
    </subcellularLocation>
    <subcellularLocation>
        <location evidence="1">Nucleus</location>
    </subcellularLocation>
</comment>
<dbReference type="Gene3D" id="3.90.980.20">
    <property type="match status" value="1"/>
</dbReference>
<dbReference type="CDD" id="cd20449">
    <property type="entry name" value="Tudor_PHF1"/>
    <property type="match status" value="1"/>
</dbReference>
<dbReference type="InterPro" id="IPR011011">
    <property type="entry name" value="Znf_FYVE_PHD"/>
</dbReference>
<dbReference type="CDD" id="cd15500">
    <property type="entry name" value="PHD1_PHF1"/>
    <property type="match status" value="1"/>
</dbReference>
<dbReference type="FunFam" id="3.90.980.20:FF:000003">
    <property type="entry name" value="Putative PHD finger protein 1"/>
    <property type="match status" value="1"/>
</dbReference>
<keyword evidence="13" id="KW-0804">Transcription</keyword>
<evidence type="ECO:0000256" key="16">
    <source>
        <dbReference type="ARBA" id="ARBA00068287"/>
    </source>
</evidence>
<dbReference type="Gene3D" id="3.30.40.10">
    <property type="entry name" value="Zinc/RING finger domain, C3HC4 (zinc finger)"/>
    <property type="match status" value="1"/>
</dbReference>
<keyword evidence="7" id="KW-0677">Repeat</keyword>
<keyword evidence="21" id="KW-1185">Reference proteome</keyword>
<evidence type="ECO:0000256" key="12">
    <source>
        <dbReference type="ARBA" id="ARBA00023015"/>
    </source>
</evidence>
<dbReference type="FunFam" id="3.30.40.10:FF:000125">
    <property type="entry name" value="Putative PHD finger protein 1"/>
    <property type="match status" value="1"/>
</dbReference>
<dbReference type="Gene3D" id="2.30.30.140">
    <property type="match status" value="1"/>
</dbReference>
<evidence type="ECO:0000256" key="18">
    <source>
        <dbReference type="PROSITE-ProRule" id="PRU00146"/>
    </source>
</evidence>
<dbReference type="InterPro" id="IPR013083">
    <property type="entry name" value="Znf_RING/FYVE/PHD"/>
</dbReference>
<reference evidence="22" key="1">
    <citation type="submission" date="2025-08" db="UniProtKB">
        <authorList>
            <consortium name="RefSeq"/>
        </authorList>
    </citation>
    <scope>IDENTIFICATION</scope>
    <source>
        <tissue evidence="22">Muscle</tissue>
    </source>
</reference>
<evidence type="ECO:0000256" key="2">
    <source>
        <dbReference type="ARBA" id="ARBA00004300"/>
    </source>
</evidence>
<evidence type="ECO:0000256" key="15">
    <source>
        <dbReference type="ARBA" id="ARBA00023242"/>
    </source>
</evidence>
<dbReference type="InterPro" id="IPR001965">
    <property type="entry name" value="Znf_PHD"/>
</dbReference>
<dbReference type="PANTHER" id="PTHR12628">
    <property type="entry name" value="POLYCOMB-LIKE TRANSCRIPTION FACTOR"/>
    <property type="match status" value="1"/>
</dbReference>
<accession>A0A455AHQ5</accession>
<gene>
    <name evidence="22" type="primary">PHF1</name>
</gene>
<evidence type="ECO:0000256" key="13">
    <source>
        <dbReference type="ARBA" id="ARBA00023163"/>
    </source>
</evidence>
<protein>
    <recommendedName>
        <fullName evidence="16">PHD finger protein 1</fullName>
    </recommendedName>
    <alternativeName>
        <fullName evidence="17">Polycomb-like protein 1</fullName>
    </alternativeName>
</protein>
<evidence type="ECO:0000256" key="9">
    <source>
        <dbReference type="ARBA" id="ARBA00022771"/>
    </source>
</evidence>
<proteinExistence type="inferred from homology"/>
<dbReference type="GO" id="GO:0140003">
    <property type="term" value="F:histone H3K36me3 reader activity"/>
    <property type="evidence" value="ECO:0007669"/>
    <property type="project" value="UniProtKB-ARBA"/>
</dbReference>
<keyword evidence="4" id="KW-0963">Cytoplasm</keyword>
<dbReference type="CTD" id="5252"/>
<dbReference type="SUPFAM" id="SSF57903">
    <property type="entry name" value="FYVE/PHD zinc finger"/>
    <property type="match status" value="2"/>
</dbReference>
<dbReference type="InterPro" id="IPR031202">
    <property type="entry name" value="PHF1_PDH-finger1"/>
</dbReference>
<keyword evidence="6" id="KW-0479">Metal-binding</keyword>
<dbReference type="InterPro" id="IPR019786">
    <property type="entry name" value="Zinc_finger_PHD-type_CS"/>
</dbReference>
<sequence length="438" mass="48395">MAQLPRLSRSGAPPLWDPASPAPTSGPRPRLWEGQDVLARWTDGLLYLGTIKKVDSAREVCLVQFEDDSQFLVLWKDISPAALPGEELLCCVCRSETVVPGNRLVSCEKCRHAYHQDCHVPRAPAPGEGEGTSWVCRQCVFAIATKRGGALKKGPYARAMLGMKLSLPYGLKGLDWDAGHLSNRQQSYCYCGGPGEWNLKMLQCRSCLQWFHEACTQCLSKPLLYGDRFYEFECCVCRGGPEKVRRLQLRWVDVAHLVLYHLSVCCKKKYFDFDREILPFTSENWDSLLLGELSDTPKGERSSRLLSALNSHKDRFISGREIKKRKCLFGLHARIPPPVEPPTGDGAPTRPQCLHHPPALTRVTRAAAATTSGPQMPAACPGQCTSCLQPAVPSGCSLPSTPLPAPQGPLGMVNPQTGHPWNFTLVFPQTSLKVPPTR</sequence>
<dbReference type="FunFam" id="2.30.30.140:FF:000040">
    <property type="entry name" value="PHD finger protein 1 isoform X1"/>
    <property type="match status" value="1"/>
</dbReference>
<dbReference type="GO" id="GO:0045814">
    <property type="term" value="P:negative regulation of gene expression, epigenetic"/>
    <property type="evidence" value="ECO:0007669"/>
    <property type="project" value="TreeGrafter"/>
</dbReference>
<evidence type="ECO:0000256" key="5">
    <source>
        <dbReference type="ARBA" id="ARBA00022491"/>
    </source>
</evidence>
<dbReference type="SUPFAM" id="SSF63748">
    <property type="entry name" value="Tudor/PWWP/MBT"/>
    <property type="match status" value="1"/>
</dbReference>
<dbReference type="CDD" id="cd15582">
    <property type="entry name" value="PHD2_PHF1"/>
    <property type="match status" value="1"/>
</dbReference>
<dbReference type="SMART" id="SM00333">
    <property type="entry name" value="TUDOR"/>
    <property type="match status" value="1"/>
</dbReference>
<keyword evidence="5" id="KW-0678">Repressor</keyword>
<evidence type="ECO:0000256" key="8">
    <source>
        <dbReference type="ARBA" id="ARBA00022763"/>
    </source>
</evidence>
<feature type="domain" description="PHD-type" evidence="20">
    <location>
        <begin position="87"/>
        <end position="142"/>
    </location>
</feature>
<keyword evidence="11" id="KW-0156">Chromatin regulator</keyword>
<dbReference type="GeneID" id="102987505"/>
<dbReference type="GO" id="GO:0006974">
    <property type="term" value="P:DNA damage response"/>
    <property type="evidence" value="ECO:0007669"/>
    <property type="project" value="UniProtKB-KW"/>
</dbReference>
<dbReference type="GO" id="GO:0005813">
    <property type="term" value="C:centrosome"/>
    <property type="evidence" value="ECO:0007669"/>
    <property type="project" value="UniProtKB-SubCell"/>
</dbReference>
<keyword evidence="14" id="KW-0206">Cytoskeleton</keyword>
<evidence type="ECO:0000256" key="4">
    <source>
        <dbReference type="ARBA" id="ARBA00022490"/>
    </source>
</evidence>
<evidence type="ECO:0000256" key="6">
    <source>
        <dbReference type="ARBA" id="ARBA00022723"/>
    </source>
</evidence>
<name>A0A455AHQ5_PHYMC</name>
<dbReference type="RefSeq" id="XP_028335149.1">
    <property type="nucleotide sequence ID" value="XM_028479348.2"/>
</dbReference>
<evidence type="ECO:0000256" key="3">
    <source>
        <dbReference type="ARBA" id="ARBA00008084"/>
    </source>
</evidence>
<dbReference type="GO" id="GO:0003677">
    <property type="term" value="F:DNA binding"/>
    <property type="evidence" value="ECO:0007669"/>
    <property type="project" value="TreeGrafter"/>
</dbReference>
<evidence type="ECO:0000256" key="19">
    <source>
        <dbReference type="SAM" id="MobiDB-lite"/>
    </source>
</evidence>
<dbReference type="PROSITE" id="PS50016">
    <property type="entry name" value="ZF_PHD_2"/>
    <property type="match status" value="1"/>
</dbReference>
<organism evidence="21 22">
    <name type="scientific">Physeter macrocephalus</name>
    <name type="common">Sperm whale</name>
    <name type="synonym">Physeter catodon</name>
    <dbReference type="NCBI Taxonomy" id="9755"/>
    <lineage>
        <taxon>Eukaryota</taxon>
        <taxon>Metazoa</taxon>
        <taxon>Chordata</taxon>
        <taxon>Craniata</taxon>
        <taxon>Vertebrata</taxon>
        <taxon>Euteleostomi</taxon>
        <taxon>Mammalia</taxon>
        <taxon>Eutheria</taxon>
        <taxon>Laurasiatheria</taxon>
        <taxon>Artiodactyla</taxon>
        <taxon>Whippomorpha</taxon>
        <taxon>Cetacea</taxon>
        <taxon>Odontoceti</taxon>
        <taxon>Physeteridae</taxon>
        <taxon>Physeter</taxon>
    </lineage>
</organism>
<evidence type="ECO:0000259" key="20">
    <source>
        <dbReference type="PROSITE" id="PS50016"/>
    </source>
</evidence>
<feature type="region of interest" description="Disordered" evidence="19">
    <location>
        <begin position="1"/>
        <end position="29"/>
    </location>
</feature>
<evidence type="ECO:0000313" key="21">
    <source>
        <dbReference type="Proteomes" id="UP000248484"/>
    </source>
</evidence>
<dbReference type="InterPro" id="IPR047399">
    <property type="entry name" value="Tudor_PHF1"/>
</dbReference>
<dbReference type="Pfam" id="PF00628">
    <property type="entry name" value="PHD"/>
    <property type="match status" value="1"/>
</dbReference>
<evidence type="ECO:0000256" key="1">
    <source>
        <dbReference type="ARBA" id="ARBA00004123"/>
    </source>
</evidence>
<keyword evidence="10" id="KW-0862">Zinc</keyword>
<dbReference type="InterPro" id="IPR002999">
    <property type="entry name" value="Tudor"/>
</dbReference>
<dbReference type="InterPro" id="IPR047010">
    <property type="entry name" value="PHF1_PHD-finger2"/>
</dbReference>
<keyword evidence="15" id="KW-0539">Nucleus</keyword>